<reference evidence="10" key="3">
    <citation type="submission" date="2024-03" db="EMBL/GenBank/DDBJ databases">
        <title>The Genome Sequence of Enterococcus sp. DIV0242b.</title>
        <authorList>
            <consortium name="The Broad Institute Genomics Platform"/>
            <consortium name="The Broad Institute Microbial Omics Core"/>
            <consortium name="The Broad Institute Genomic Center for Infectious Diseases"/>
            <person name="Earl A."/>
            <person name="Manson A."/>
            <person name="Gilmore M."/>
            <person name="Schwartman J."/>
            <person name="Shea T."/>
            <person name="Abouelleil A."/>
            <person name="Cao P."/>
            <person name="Chapman S."/>
            <person name="Cusick C."/>
            <person name="Young S."/>
            <person name="Neafsey D."/>
            <person name="Nusbaum C."/>
            <person name="Birren B."/>
        </authorList>
    </citation>
    <scope>NUCLEOTIDE SEQUENCE</scope>
    <source>
        <strain evidence="10">9E7_DIV0242</strain>
    </source>
</reference>
<dbReference type="InterPro" id="IPR006101">
    <property type="entry name" value="Glyco_hydro_2"/>
</dbReference>
<dbReference type="InterPro" id="IPR051913">
    <property type="entry name" value="GH2_Domain-Containing"/>
</dbReference>
<evidence type="ECO:0000313" key="9">
    <source>
        <dbReference type="EMBL" id="OTP18883.1"/>
    </source>
</evidence>
<organism evidence="9">
    <name type="scientific">Candidatus Enterococcus clewellii</name>
    <dbReference type="NCBI Taxonomy" id="1834193"/>
    <lineage>
        <taxon>Bacteria</taxon>
        <taxon>Bacillati</taxon>
        <taxon>Bacillota</taxon>
        <taxon>Bacilli</taxon>
        <taxon>Lactobacillales</taxon>
        <taxon>Enterococcaceae</taxon>
        <taxon>Enterococcus</taxon>
    </lineage>
</organism>
<evidence type="ECO:0000313" key="10">
    <source>
        <dbReference type="EMBL" id="WYJ88946.1"/>
    </source>
</evidence>
<dbReference type="InterPro" id="IPR006104">
    <property type="entry name" value="Glyco_hydro_2_N"/>
</dbReference>
<keyword evidence="11" id="KW-1185">Reference proteome</keyword>
<comment type="similarity">
    <text evidence="1">Belongs to the glycosyl hydrolase 2 family.</text>
</comment>
<keyword evidence="2" id="KW-0378">Hydrolase</keyword>
<dbReference type="EMBL" id="CP147247">
    <property type="protein sequence ID" value="WYJ88946.1"/>
    <property type="molecule type" value="Genomic_DNA"/>
</dbReference>
<evidence type="ECO:0000256" key="2">
    <source>
        <dbReference type="ARBA" id="ARBA00022801"/>
    </source>
</evidence>
<dbReference type="Gene3D" id="2.60.120.260">
    <property type="entry name" value="Galactose-binding domain-like"/>
    <property type="match status" value="1"/>
</dbReference>
<dbReference type="SUPFAM" id="SSF49303">
    <property type="entry name" value="beta-Galactosidase/glucuronidase domain"/>
    <property type="match status" value="1"/>
</dbReference>
<dbReference type="PANTHER" id="PTHR42732">
    <property type="entry name" value="BETA-GALACTOSIDASE"/>
    <property type="match status" value="1"/>
</dbReference>
<name>A0A242KCI4_9ENTE</name>
<dbReference type="InterPro" id="IPR006102">
    <property type="entry name" value="Ig-like_GH2"/>
</dbReference>
<dbReference type="InterPro" id="IPR008979">
    <property type="entry name" value="Galactose-bd-like_sf"/>
</dbReference>
<evidence type="ECO:0000256" key="1">
    <source>
        <dbReference type="ARBA" id="ARBA00007401"/>
    </source>
</evidence>
<dbReference type="GO" id="GO:0004553">
    <property type="term" value="F:hydrolase activity, hydrolyzing O-glycosyl compounds"/>
    <property type="evidence" value="ECO:0007669"/>
    <property type="project" value="InterPro"/>
</dbReference>
<dbReference type="Gene3D" id="3.20.20.80">
    <property type="entry name" value="Glycosidases"/>
    <property type="match status" value="1"/>
</dbReference>
<feature type="domain" description="Glycoside hydrolase family 2 immunoglobulin-like beta-sandwich" evidence="4">
    <location>
        <begin position="221"/>
        <end position="320"/>
    </location>
</feature>
<dbReference type="Gene3D" id="2.60.40.10">
    <property type="entry name" value="Immunoglobulins"/>
    <property type="match status" value="3"/>
</dbReference>
<dbReference type="Pfam" id="PF02836">
    <property type="entry name" value="Glyco_hydro_2_C"/>
    <property type="match status" value="1"/>
</dbReference>
<dbReference type="RefSeq" id="WP_086347816.1">
    <property type="nucleotide sequence ID" value="NZ_CP147247.1"/>
</dbReference>
<sequence length="806" mass="90619">MRTKQLLNEGWQFHLGAIEEPMKTVRKAAAIGGLTAPLTNEEGEVVLTGAGGEHFLRLIAQGERDKGLEILAGTKLTGSIAEKWTMVDLPHDWKNELLYVNEPALLMSGSKPDGIGYYRKTFTLDEEQVADKQVFIHFMGVMRMASVWLNGVFLGDHYSGYSDFSFDITELVRYGEEGTNVLLVKVDTTTGAEGWWYEGAGIYKEVFLEFLPEIRIDRLETFIETTAITEHQAQLKITLGVTNQSFIDQRNLRVRASVVGQTEGFDFTLEALTTTDFTYSQTVSEPKLWSVQSPHLYTAEIQLLLENQVVDIYRQTFGIRTIDYTTTGFYLNGQRTELRGVCEHQDFGGVGVALNKDILRYKLLKMKEMGVNAYRSAHHFASKELLELCDELGMIVMNENRILESSEWRVAELEKMVKQTRNHPSVCFWSLCNEEVIGNTPLADRIARRLTAVLRKATTQSLIVSAELLNPEGVVNESYMSNFDIKGVNYPEAGVNGTGLIAVKEKHPKYAYLSTESASYFSTRGKYKDAGENCQTSNFGSLYSMVLPGERKRGEPGVGGTAYPEEVMQFLEKYPFMGGVFLWTFMDYYGEPAPFSWPGISSQFGITDTVGFEKDYFYYYQSKWSATPMIHVMPHWNIEGLILTEDGRTEVRVFSNCPEVELFINEKSYGKKQAGKEYTTWQVPFEAGCLKAVGYAANQRVEDFRITSGRIADVTINERYSGEKYRLFEINGVDRAGNFVPTAESEVVVSVSGGTIIGLANGNPADLSGYNIQEKCLFSGKLMVIVQEDEGIEPELSTWLKVSDNK</sequence>
<dbReference type="InterPro" id="IPR006103">
    <property type="entry name" value="Glyco_hydro_2_cat"/>
</dbReference>
<protein>
    <submittedName>
        <fullName evidence="10">Beta-galactosidase</fullName>
    </submittedName>
</protein>
<evidence type="ECO:0000259" key="4">
    <source>
        <dbReference type="Pfam" id="PF00703"/>
    </source>
</evidence>
<dbReference type="SUPFAM" id="SSF49785">
    <property type="entry name" value="Galactose-binding domain-like"/>
    <property type="match status" value="1"/>
</dbReference>
<reference evidence="9" key="1">
    <citation type="submission" date="2017-05" db="EMBL/GenBank/DDBJ databases">
        <title>The Genome Sequence of Enterococcus sp. 9E7_DIV0242.</title>
        <authorList>
            <consortium name="The Broad Institute Genomics Platform"/>
            <consortium name="The Broad Institute Genomic Center for Infectious Diseases"/>
            <person name="Earl A."/>
            <person name="Manson A."/>
            <person name="Schwartman J."/>
            <person name="Gilmore M."/>
            <person name="Abouelleil A."/>
            <person name="Cao P."/>
            <person name="Chapman S."/>
            <person name="Cusick C."/>
            <person name="Shea T."/>
            <person name="Young S."/>
            <person name="Neafsey D."/>
            <person name="Nusbaum C."/>
            <person name="Birren B."/>
        </authorList>
    </citation>
    <scope>NUCLEOTIDE SEQUENCE [LARGE SCALE GENOMIC DNA]</scope>
    <source>
        <strain evidence="9">9E7_DIV0242</strain>
    </source>
</reference>
<evidence type="ECO:0000259" key="8">
    <source>
        <dbReference type="Pfam" id="PF18565"/>
    </source>
</evidence>
<dbReference type="Pfam" id="PF18565">
    <property type="entry name" value="Glyco_hydro2_C5"/>
    <property type="match status" value="1"/>
</dbReference>
<dbReference type="InterPro" id="IPR032311">
    <property type="entry name" value="DUF4982"/>
</dbReference>
<dbReference type="PRINTS" id="PR00132">
    <property type="entry name" value="GLHYDRLASE2"/>
</dbReference>
<accession>A0A242KCI4</accession>
<dbReference type="OrthoDB" id="9762066at2"/>
<dbReference type="Pfam" id="PF02837">
    <property type="entry name" value="Glyco_hydro_2_N"/>
    <property type="match status" value="1"/>
</dbReference>
<dbReference type="Pfam" id="PF00703">
    <property type="entry name" value="Glyco_hydro_2"/>
    <property type="match status" value="1"/>
</dbReference>
<dbReference type="InterPro" id="IPR017853">
    <property type="entry name" value="GH"/>
</dbReference>
<dbReference type="Pfam" id="PF16355">
    <property type="entry name" value="DUF4982"/>
    <property type="match status" value="1"/>
</dbReference>
<feature type="domain" description="Glycoside hydrolase family 2 catalytic" evidence="5">
    <location>
        <begin position="327"/>
        <end position="439"/>
    </location>
</feature>
<dbReference type="GO" id="GO:0005975">
    <property type="term" value="P:carbohydrate metabolic process"/>
    <property type="evidence" value="ECO:0007669"/>
    <property type="project" value="InterPro"/>
</dbReference>
<dbReference type="InterPro" id="IPR036156">
    <property type="entry name" value="Beta-gal/glucu_dom_sf"/>
</dbReference>
<dbReference type="PANTHER" id="PTHR42732:SF1">
    <property type="entry name" value="BETA-MANNOSIDASE"/>
    <property type="match status" value="1"/>
</dbReference>
<dbReference type="SUPFAM" id="SSF51445">
    <property type="entry name" value="(Trans)glycosidases"/>
    <property type="match status" value="1"/>
</dbReference>
<dbReference type="Proteomes" id="UP000195141">
    <property type="component" value="Chromosome"/>
</dbReference>
<keyword evidence="3" id="KW-0326">Glycosidase</keyword>
<dbReference type="InterPro" id="IPR040605">
    <property type="entry name" value="Glyco_hydro2_dom5"/>
</dbReference>
<evidence type="ECO:0000256" key="3">
    <source>
        <dbReference type="ARBA" id="ARBA00023295"/>
    </source>
</evidence>
<dbReference type="InterPro" id="IPR013783">
    <property type="entry name" value="Ig-like_fold"/>
</dbReference>
<evidence type="ECO:0000259" key="5">
    <source>
        <dbReference type="Pfam" id="PF02836"/>
    </source>
</evidence>
<evidence type="ECO:0000313" key="11">
    <source>
        <dbReference type="Proteomes" id="UP000195141"/>
    </source>
</evidence>
<proteinExistence type="inferred from homology"/>
<gene>
    <name evidence="10" type="ORF">A5888_000665</name>
    <name evidence="9" type="ORF">A5888_000697</name>
</gene>
<reference evidence="10" key="2">
    <citation type="submission" date="2017-05" db="EMBL/GenBank/DDBJ databases">
        <authorList>
            <consortium name="The Broad Institute Genomics Platform"/>
            <consortium name="The Broad Institute Genomic Center for Infectious Diseases"/>
            <person name="Earl A."/>
            <person name="Manson A."/>
            <person name="Schwartman J."/>
            <person name="Gilmore M."/>
            <person name="Abouelleil A."/>
            <person name="Cao P."/>
            <person name="Chapman S."/>
            <person name="Cusick C."/>
            <person name="Shea T."/>
            <person name="Young S."/>
            <person name="Neafsey D."/>
            <person name="Nusbaum C."/>
            <person name="Birren B."/>
        </authorList>
    </citation>
    <scope>NUCLEOTIDE SEQUENCE</scope>
    <source>
        <strain evidence="10">9E7_DIV0242</strain>
    </source>
</reference>
<evidence type="ECO:0000259" key="7">
    <source>
        <dbReference type="Pfam" id="PF16355"/>
    </source>
</evidence>
<feature type="domain" description="DUF4982" evidence="7">
    <location>
        <begin position="648"/>
        <end position="701"/>
    </location>
</feature>
<dbReference type="EMBL" id="NGMM01000001">
    <property type="protein sequence ID" value="OTP18883.1"/>
    <property type="molecule type" value="Genomic_DNA"/>
</dbReference>
<feature type="domain" description="Glycoside hydrolase family 2" evidence="8">
    <location>
        <begin position="729"/>
        <end position="790"/>
    </location>
</feature>
<evidence type="ECO:0000259" key="6">
    <source>
        <dbReference type="Pfam" id="PF02837"/>
    </source>
</evidence>
<feature type="domain" description="Glycosyl hydrolases family 2 sugar binding" evidence="6">
    <location>
        <begin position="113"/>
        <end position="209"/>
    </location>
</feature>
<dbReference type="AlphaFoldDB" id="A0A242KCI4"/>